<dbReference type="AlphaFoldDB" id="A0AAV5CTN3"/>
<reference evidence="3" key="2">
    <citation type="submission" date="2021-12" db="EMBL/GenBank/DDBJ databases">
        <title>Resequencing data analysis of finger millet.</title>
        <authorList>
            <person name="Hatakeyama M."/>
            <person name="Aluri S."/>
            <person name="Balachadran M.T."/>
            <person name="Sivarajan S.R."/>
            <person name="Poveda L."/>
            <person name="Shimizu-Inatsugi R."/>
            <person name="Schlapbach R."/>
            <person name="Sreeman S.M."/>
            <person name="Shimizu K.K."/>
        </authorList>
    </citation>
    <scope>NUCLEOTIDE SEQUENCE</scope>
</reference>
<keyword evidence="4" id="KW-1185">Reference proteome</keyword>
<name>A0AAV5CTN3_ELECO</name>
<dbReference type="InterPro" id="IPR029058">
    <property type="entry name" value="AB_hydrolase_fold"/>
</dbReference>
<organism evidence="3 4">
    <name type="scientific">Eleusine coracana subsp. coracana</name>
    <dbReference type="NCBI Taxonomy" id="191504"/>
    <lineage>
        <taxon>Eukaryota</taxon>
        <taxon>Viridiplantae</taxon>
        <taxon>Streptophyta</taxon>
        <taxon>Embryophyta</taxon>
        <taxon>Tracheophyta</taxon>
        <taxon>Spermatophyta</taxon>
        <taxon>Magnoliopsida</taxon>
        <taxon>Liliopsida</taxon>
        <taxon>Poales</taxon>
        <taxon>Poaceae</taxon>
        <taxon>PACMAD clade</taxon>
        <taxon>Chloridoideae</taxon>
        <taxon>Cynodonteae</taxon>
        <taxon>Eleusininae</taxon>
        <taxon>Eleusine</taxon>
    </lineage>
</organism>
<dbReference type="GO" id="GO:0052689">
    <property type="term" value="F:carboxylic ester hydrolase activity"/>
    <property type="evidence" value="ECO:0007669"/>
    <property type="project" value="TreeGrafter"/>
</dbReference>
<comment type="caution">
    <text evidence="3">The sequence shown here is derived from an EMBL/GenBank/DDBJ whole genome shotgun (WGS) entry which is preliminary data.</text>
</comment>
<feature type="domain" description="Phospholipase/carboxylesterase/thioesterase" evidence="2">
    <location>
        <begin position="13"/>
        <end position="58"/>
    </location>
</feature>
<accession>A0AAV5CTN3</accession>
<gene>
    <name evidence="3" type="primary">ga18645</name>
    <name evidence="3" type="ORF">PR202_ga18645</name>
</gene>
<dbReference type="Pfam" id="PF02230">
    <property type="entry name" value="Abhydrolase_2"/>
    <property type="match status" value="1"/>
</dbReference>
<evidence type="ECO:0000259" key="2">
    <source>
        <dbReference type="Pfam" id="PF02230"/>
    </source>
</evidence>
<dbReference type="Gene3D" id="3.40.50.1820">
    <property type="entry name" value="alpha/beta hydrolase"/>
    <property type="match status" value="1"/>
</dbReference>
<evidence type="ECO:0000256" key="1">
    <source>
        <dbReference type="ARBA" id="ARBA00006499"/>
    </source>
</evidence>
<sequence length="111" mass="12037">MEEPAAAGARRCGFVVWLHGLGDSGRANEFIADHFSTAAFANTRWAFPTAPTSPVTCNRILLPHVVCSCLRGSISMTHQLLRCFEHSKRPAIPQNSGSSDIPDSWLLVSVS</sequence>
<comment type="similarity">
    <text evidence="1">Belongs to the AB hydrolase superfamily. AB hydrolase 2 family.</text>
</comment>
<protein>
    <recommendedName>
        <fullName evidence="2">Phospholipase/carboxylesterase/thioesterase domain-containing protein</fullName>
    </recommendedName>
</protein>
<evidence type="ECO:0000313" key="3">
    <source>
        <dbReference type="EMBL" id="GJN01380.1"/>
    </source>
</evidence>
<evidence type="ECO:0000313" key="4">
    <source>
        <dbReference type="Proteomes" id="UP001054889"/>
    </source>
</evidence>
<dbReference type="PANTHER" id="PTHR10655:SF57">
    <property type="entry name" value="INACTIVE CARBOXYLESTERASE OS04G0669700-RELATED"/>
    <property type="match status" value="1"/>
</dbReference>
<dbReference type="GO" id="GO:0008474">
    <property type="term" value="F:palmitoyl-(protein) hydrolase activity"/>
    <property type="evidence" value="ECO:0007669"/>
    <property type="project" value="TreeGrafter"/>
</dbReference>
<dbReference type="InterPro" id="IPR050565">
    <property type="entry name" value="LYPA1-2/EST-like"/>
</dbReference>
<dbReference type="GO" id="GO:0005737">
    <property type="term" value="C:cytoplasm"/>
    <property type="evidence" value="ECO:0007669"/>
    <property type="project" value="TreeGrafter"/>
</dbReference>
<dbReference type="Proteomes" id="UP001054889">
    <property type="component" value="Unassembled WGS sequence"/>
</dbReference>
<dbReference type="InterPro" id="IPR003140">
    <property type="entry name" value="PLipase/COase/thioEstase"/>
</dbReference>
<dbReference type="EMBL" id="BQKI01000009">
    <property type="protein sequence ID" value="GJN01380.1"/>
    <property type="molecule type" value="Genomic_DNA"/>
</dbReference>
<proteinExistence type="inferred from homology"/>
<reference evidence="3" key="1">
    <citation type="journal article" date="2018" name="DNA Res.">
        <title>Multiple hybrid de novo genome assembly of finger millet, an orphan allotetraploid crop.</title>
        <authorList>
            <person name="Hatakeyama M."/>
            <person name="Aluri S."/>
            <person name="Balachadran M.T."/>
            <person name="Sivarajan S.R."/>
            <person name="Patrignani A."/>
            <person name="Gruter S."/>
            <person name="Poveda L."/>
            <person name="Shimizu-Inatsugi R."/>
            <person name="Baeten J."/>
            <person name="Francoijs K.J."/>
            <person name="Nataraja K.N."/>
            <person name="Reddy Y.A.N."/>
            <person name="Phadnis S."/>
            <person name="Ravikumar R.L."/>
            <person name="Schlapbach R."/>
            <person name="Sreeman S.M."/>
            <person name="Shimizu K.K."/>
        </authorList>
    </citation>
    <scope>NUCLEOTIDE SEQUENCE</scope>
</reference>
<dbReference type="PANTHER" id="PTHR10655">
    <property type="entry name" value="LYSOPHOSPHOLIPASE-RELATED"/>
    <property type="match status" value="1"/>
</dbReference>